<accession>A0A371NWT5</accession>
<dbReference type="EMBL" id="QUAB01000015">
    <property type="protein sequence ID" value="REJ07625.1"/>
    <property type="molecule type" value="Genomic_DNA"/>
</dbReference>
<evidence type="ECO:0000256" key="2">
    <source>
        <dbReference type="SAM" id="Phobius"/>
    </source>
</evidence>
<dbReference type="AlphaFoldDB" id="A0A371NWT5"/>
<proteinExistence type="predicted"/>
<reference evidence="3 4" key="1">
    <citation type="submission" date="2018-08" db="EMBL/GenBank/DDBJ databases">
        <title>Isolation, diversity and antifungal activity of Actinobacteria from cow dung.</title>
        <authorList>
            <person name="Ling L."/>
        </authorList>
    </citation>
    <scope>NUCLEOTIDE SEQUENCE [LARGE SCALE GENOMIC DNA]</scope>
    <source>
        <strain evidence="3 4">NEAU-LLE</strain>
    </source>
</reference>
<feature type="region of interest" description="Disordered" evidence="1">
    <location>
        <begin position="57"/>
        <end position="82"/>
    </location>
</feature>
<comment type="caution">
    <text evidence="3">The sequence shown here is derived from an EMBL/GenBank/DDBJ whole genome shotgun (WGS) entry which is preliminary data.</text>
</comment>
<gene>
    <name evidence="3" type="ORF">DY023_03020</name>
</gene>
<keyword evidence="2" id="KW-0812">Transmembrane</keyword>
<dbReference type="Proteomes" id="UP000262172">
    <property type="component" value="Unassembled WGS sequence"/>
</dbReference>
<name>A0A371NWT5_9MICO</name>
<organism evidence="3 4">
    <name type="scientific">Microbacterium bovistercoris</name>
    <dbReference type="NCBI Taxonomy" id="2293570"/>
    <lineage>
        <taxon>Bacteria</taxon>
        <taxon>Bacillati</taxon>
        <taxon>Actinomycetota</taxon>
        <taxon>Actinomycetes</taxon>
        <taxon>Micrococcales</taxon>
        <taxon>Microbacteriaceae</taxon>
        <taxon>Microbacterium</taxon>
    </lineage>
</organism>
<evidence type="ECO:0000313" key="4">
    <source>
        <dbReference type="Proteomes" id="UP000262172"/>
    </source>
</evidence>
<feature type="transmembrane region" description="Helical" evidence="2">
    <location>
        <begin position="6"/>
        <end position="32"/>
    </location>
</feature>
<evidence type="ECO:0000313" key="3">
    <source>
        <dbReference type="EMBL" id="REJ07625.1"/>
    </source>
</evidence>
<evidence type="ECO:0000256" key="1">
    <source>
        <dbReference type="SAM" id="MobiDB-lite"/>
    </source>
</evidence>
<sequence>MAGLSGWHMLLIMPFVWAIIAGVVGLVVYFAVRFAVLHALKAHTRWVDAGKPAGATAAPYPPAGPAQGPAAPPQAPGAPPQA</sequence>
<keyword evidence="2" id="KW-0472">Membrane</keyword>
<keyword evidence="4" id="KW-1185">Reference proteome</keyword>
<keyword evidence="2" id="KW-1133">Transmembrane helix</keyword>
<feature type="compositionally biased region" description="Pro residues" evidence="1">
    <location>
        <begin position="59"/>
        <end position="82"/>
    </location>
</feature>
<protein>
    <submittedName>
        <fullName evidence="3">Uncharacterized protein</fullName>
    </submittedName>
</protein>